<evidence type="ECO:0000256" key="3">
    <source>
        <dbReference type="ARBA" id="ARBA00022989"/>
    </source>
</evidence>
<evidence type="ECO:0000256" key="1">
    <source>
        <dbReference type="ARBA" id="ARBA00004370"/>
    </source>
</evidence>
<dbReference type="PANTHER" id="PTHR35371:SF1">
    <property type="entry name" value="BLR7753 PROTEIN"/>
    <property type="match status" value="1"/>
</dbReference>
<keyword evidence="2" id="KW-0812">Transmembrane</keyword>
<dbReference type="Gene3D" id="1.20.120.550">
    <property type="entry name" value="Membrane associated eicosanoid/glutathione metabolism-like domain"/>
    <property type="match status" value="1"/>
</dbReference>
<comment type="subcellular location">
    <subcellularLocation>
        <location evidence="1">Membrane</location>
    </subcellularLocation>
</comment>
<name>A0A2K1QTL5_9PEZI</name>
<dbReference type="EMBL" id="NKHZ01000041">
    <property type="protein sequence ID" value="PNS18402.1"/>
    <property type="molecule type" value="Genomic_DNA"/>
</dbReference>
<dbReference type="PANTHER" id="PTHR35371">
    <property type="entry name" value="INNER MEMBRANE PROTEIN"/>
    <property type="match status" value="1"/>
</dbReference>
<gene>
    <name evidence="6" type="ORF">CAC42_6219</name>
</gene>
<sequence>MAPNLAIVSIPAYFIFSLVPHTYAVGIAAKGNIATLDNRNPRSTTFIDSLRQKLTPDEFARYERCESAHKNNLESFPLFASAVLAGLLADGVGKGGVLTGEVAGKGTLRFVYSWFAVRTLFNVLYISTSNNKYTWIRSAVFFAGVGLAAQQFWRAAQILGA</sequence>
<evidence type="ECO:0000313" key="7">
    <source>
        <dbReference type="Proteomes" id="UP000243797"/>
    </source>
</evidence>
<dbReference type="GO" id="GO:0016020">
    <property type="term" value="C:membrane"/>
    <property type="evidence" value="ECO:0007669"/>
    <property type="project" value="UniProtKB-SubCell"/>
</dbReference>
<keyword evidence="5" id="KW-0732">Signal</keyword>
<evidence type="ECO:0000313" key="6">
    <source>
        <dbReference type="EMBL" id="PNS18402.1"/>
    </source>
</evidence>
<dbReference type="Proteomes" id="UP000243797">
    <property type="component" value="Unassembled WGS sequence"/>
</dbReference>
<dbReference type="InterPro" id="IPR001129">
    <property type="entry name" value="Membr-assoc_MAPEG"/>
</dbReference>
<keyword evidence="7" id="KW-1185">Reference proteome</keyword>
<dbReference type="AlphaFoldDB" id="A0A2K1QTL5"/>
<keyword evidence="3" id="KW-1133">Transmembrane helix</keyword>
<organism evidence="6 7">
    <name type="scientific">Sphaceloma murrayae</name>
    <dbReference type="NCBI Taxonomy" id="2082308"/>
    <lineage>
        <taxon>Eukaryota</taxon>
        <taxon>Fungi</taxon>
        <taxon>Dikarya</taxon>
        <taxon>Ascomycota</taxon>
        <taxon>Pezizomycotina</taxon>
        <taxon>Dothideomycetes</taxon>
        <taxon>Dothideomycetidae</taxon>
        <taxon>Myriangiales</taxon>
        <taxon>Elsinoaceae</taxon>
        <taxon>Sphaceloma</taxon>
    </lineage>
</organism>
<evidence type="ECO:0000256" key="5">
    <source>
        <dbReference type="SAM" id="SignalP"/>
    </source>
</evidence>
<feature type="signal peptide" evidence="5">
    <location>
        <begin position="1"/>
        <end position="24"/>
    </location>
</feature>
<keyword evidence="4" id="KW-0472">Membrane</keyword>
<reference evidence="6 7" key="1">
    <citation type="submission" date="2017-06" db="EMBL/GenBank/DDBJ databases">
        <title>Draft genome sequence of a variant of Elsinoe murrayae.</title>
        <authorList>
            <person name="Cheng Q."/>
        </authorList>
    </citation>
    <scope>NUCLEOTIDE SEQUENCE [LARGE SCALE GENOMIC DNA]</scope>
    <source>
        <strain evidence="6 7">CQ-2017a</strain>
    </source>
</reference>
<protein>
    <submittedName>
        <fullName evidence="6">Uncharacterized protein</fullName>
    </submittedName>
</protein>
<dbReference type="SUPFAM" id="SSF161084">
    <property type="entry name" value="MAPEG domain-like"/>
    <property type="match status" value="1"/>
</dbReference>
<dbReference type="OrthoDB" id="2122304at2759"/>
<feature type="chain" id="PRO_5014340301" evidence="5">
    <location>
        <begin position="25"/>
        <end position="161"/>
    </location>
</feature>
<dbReference type="InterPro" id="IPR023352">
    <property type="entry name" value="MAPEG-like_dom_sf"/>
</dbReference>
<accession>A0A2K1QTL5</accession>
<comment type="caution">
    <text evidence="6">The sequence shown here is derived from an EMBL/GenBank/DDBJ whole genome shotgun (WGS) entry which is preliminary data.</text>
</comment>
<dbReference type="Pfam" id="PF01124">
    <property type="entry name" value="MAPEG"/>
    <property type="match status" value="1"/>
</dbReference>
<proteinExistence type="predicted"/>
<dbReference type="InParanoid" id="A0A2K1QTL5"/>
<evidence type="ECO:0000256" key="2">
    <source>
        <dbReference type="ARBA" id="ARBA00022692"/>
    </source>
</evidence>
<evidence type="ECO:0000256" key="4">
    <source>
        <dbReference type="ARBA" id="ARBA00023136"/>
    </source>
</evidence>